<protein>
    <submittedName>
        <fullName evidence="2">Uncharacterized protein</fullName>
    </submittedName>
</protein>
<dbReference type="OrthoDB" id="7596985at2"/>
<comment type="caution">
    <text evidence="2">The sequence shown here is derived from an EMBL/GenBank/DDBJ whole genome shotgun (WGS) entry which is preliminary data.</text>
</comment>
<feature type="signal peptide" evidence="1">
    <location>
        <begin position="1"/>
        <end position="27"/>
    </location>
</feature>
<dbReference type="EMBL" id="AMRV01000004">
    <property type="protein sequence ID" value="EMD83086.1"/>
    <property type="molecule type" value="Genomic_DNA"/>
</dbReference>
<evidence type="ECO:0000313" key="2">
    <source>
        <dbReference type="EMBL" id="EMD83086.1"/>
    </source>
</evidence>
<dbReference type="RefSeq" id="WP_008601813.1">
    <property type="nucleotide sequence ID" value="NZ_AMRV01000004.1"/>
</dbReference>
<feature type="chain" id="PRO_5004026106" evidence="1">
    <location>
        <begin position="28"/>
        <end position="205"/>
    </location>
</feature>
<organism evidence="2 3">
    <name type="scientific">Pacificimonas flava</name>
    <dbReference type="NCBI Taxonomy" id="1234595"/>
    <lineage>
        <taxon>Bacteria</taxon>
        <taxon>Pseudomonadati</taxon>
        <taxon>Pseudomonadota</taxon>
        <taxon>Alphaproteobacteria</taxon>
        <taxon>Sphingomonadales</taxon>
        <taxon>Sphingosinicellaceae</taxon>
        <taxon>Pacificimonas</taxon>
    </lineage>
</organism>
<dbReference type="Proteomes" id="UP000011717">
    <property type="component" value="Unassembled WGS sequence"/>
</dbReference>
<keyword evidence="1" id="KW-0732">Signal</keyword>
<sequence length="205" mass="21735">MTDRKRSALKTIIVGAALSLGGVAAHAAQADMQFAPGSVTVTGVTVTLSGQAAQANPALDAAAAAFRAEKGMPAWQPGMERPHLMDYGTLPFRTMFPWMAMSLIAHRDLNDERDVTLAVDLDTLFVDGDRALGMSDQGRMAGTVTVLDAASDAEIGEFRVDTQGGHDGLAFTSMRSPRVREALTVKFAGQAVRRLQGESDREGAD</sequence>
<reference evidence="2 3" key="1">
    <citation type="journal article" date="2013" name="Genome Announc.">
        <title>Draft Genome Sequence of Strain JLT2015T, Belonging to the Family Sphingomonadaceae of the Alphaproteobacteria.</title>
        <authorList>
            <person name="Tang K."/>
            <person name="Liu K."/>
            <person name="Li S."/>
            <person name="Jiao N."/>
        </authorList>
    </citation>
    <scope>NUCLEOTIDE SEQUENCE [LARGE SCALE GENOMIC DNA]</scope>
    <source>
        <strain evidence="2 3">JLT2015</strain>
    </source>
</reference>
<keyword evidence="3" id="KW-1185">Reference proteome</keyword>
<dbReference type="AlphaFoldDB" id="M2TMW7"/>
<gene>
    <name evidence="2" type="ORF">C725_1684</name>
</gene>
<name>M2TMW7_9SPHN</name>
<evidence type="ECO:0000313" key="3">
    <source>
        <dbReference type="Proteomes" id="UP000011717"/>
    </source>
</evidence>
<evidence type="ECO:0000256" key="1">
    <source>
        <dbReference type="SAM" id="SignalP"/>
    </source>
</evidence>
<accession>M2TMW7</accession>
<proteinExistence type="predicted"/>